<evidence type="ECO:0000256" key="4">
    <source>
        <dbReference type="ARBA" id="ARBA00015492"/>
    </source>
</evidence>
<dbReference type="GO" id="GO:0003725">
    <property type="term" value="F:double-stranded RNA binding"/>
    <property type="evidence" value="ECO:0007669"/>
    <property type="project" value="UniProtKB-UniRule"/>
</dbReference>
<dbReference type="Pfam" id="PF03481">
    <property type="entry name" value="Sua5_C"/>
    <property type="match status" value="1"/>
</dbReference>
<evidence type="ECO:0000256" key="13">
    <source>
        <dbReference type="PIRNR" id="PIRNR004930"/>
    </source>
</evidence>
<keyword evidence="6 13" id="KW-0808">Transferase</keyword>
<dbReference type="Pfam" id="PF01300">
    <property type="entry name" value="Sua5_yciO_yrdC"/>
    <property type="match status" value="1"/>
</dbReference>
<dbReference type="OrthoDB" id="9814580at2"/>
<keyword evidence="10 13" id="KW-0067">ATP-binding</keyword>
<evidence type="ECO:0000256" key="7">
    <source>
        <dbReference type="ARBA" id="ARBA00022694"/>
    </source>
</evidence>
<name>A0A1E5Q3N5_9PROT</name>
<accession>A0A1E5Q3N5</accession>
<comment type="catalytic activity">
    <reaction evidence="12 13">
        <text>L-threonine + hydrogencarbonate + ATP = L-threonylcarbamoyladenylate + diphosphate + H2O</text>
        <dbReference type="Rhea" id="RHEA:36407"/>
        <dbReference type="ChEBI" id="CHEBI:15377"/>
        <dbReference type="ChEBI" id="CHEBI:17544"/>
        <dbReference type="ChEBI" id="CHEBI:30616"/>
        <dbReference type="ChEBI" id="CHEBI:33019"/>
        <dbReference type="ChEBI" id="CHEBI:57926"/>
        <dbReference type="ChEBI" id="CHEBI:73682"/>
        <dbReference type="EC" id="2.7.7.87"/>
    </reaction>
</comment>
<dbReference type="PIRSF" id="PIRSF004930">
    <property type="entry name" value="Tln_factor_SUA5"/>
    <property type="match status" value="1"/>
</dbReference>
<evidence type="ECO:0000256" key="5">
    <source>
        <dbReference type="ARBA" id="ARBA00022490"/>
    </source>
</evidence>
<feature type="binding site" evidence="14">
    <location>
        <position position="202"/>
    </location>
    <ligand>
        <name>ATP</name>
        <dbReference type="ChEBI" id="CHEBI:30616"/>
    </ligand>
</feature>
<keyword evidence="18" id="KW-1185">Reference proteome</keyword>
<gene>
    <name evidence="17" type="ORF">BEN30_16925</name>
</gene>
<dbReference type="GO" id="GO:0005524">
    <property type="term" value="F:ATP binding"/>
    <property type="evidence" value="ECO:0007669"/>
    <property type="project" value="UniProtKB-UniRule"/>
</dbReference>
<dbReference type="GO" id="GO:0061710">
    <property type="term" value="F:L-threonylcarbamoyladenylate synthase"/>
    <property type="evidence" value="ECO:0007669"/>
    <property type="project" value="UniProtKB-EC"/>
</dbReference>
<feature type="binding site" evidence="14">
    <location>
        <position position="126"/>
    </location>
    <ligand>
        <name>L-threonine</name>
        <dbReference type="ChEBI" id="CHEBI:57926"/>
    </ligand>
</feature>
<evidence type="ECO:0000259" key="16">
    <source>
        <dbReference type="PROSITE" id="PS51163"/>
    </source>
</evidence>
<evidence type="ECO:0000256" key="3">
    <source>
        <dbReference type="ARBA" id="ARBA00012584"/>
    </source>
</evidence>
<evidence type="ECO:0000256" key="6">
    <source>
        <dbReference type="ARBA" id="ARBA00022679"/>
    </source>
</evidence>
<dbReference type="SUPFAM" id="SSF55821">
    <property type="entry name" value="YrdC/RibB"/>
    <property type="match status" value="1"/>
</dbReference>
<dbReference type="GO" id="GO:0008033">
    <property type="term" value="P:tRNA processing"/>
    <property type="evidence" value="ECO:0007669"/>
    <property type="project" value="UniProtKB-KW"/>
</dbReference>
<dbReference type="EMBL" id="MCGG01000074">
    <property type="protein sequence ID" value="OEJ64250.1"/>
    <property type="molecule type" value="Genomic_DNA"/>
</dbReference>
<dbReference type="PROSITE" id="PS51163">
    <property type="entry name" value="YRDC"/>
    <property type="match status" value="1"/>
</dbReference>
<comment type="subcellular location">
    <subcellularLocation>
        <location evidence="1 13">Cytoplasm</location>
    </subcellularLocation>
</comment>
<dbReference type="RefSeq" id="WP_069959343.1">
    <property type="nucleotide sequence ID" value="NZ_MCGG01000074.1"/>
</dbReference>
<organism evidence="17 18">
    <name type="scientific">Magnetovibrio blakemorei</name>
    <dbReference type="NCBI Taxonomy" id="28181"/>
    <lineage>
        <taxon>Bacteria</taxon>
        <taxon>Pseudomonadati</taxon>
        <taxon>Pseudomonadota</taxon>
        <taxon>Alphaproteobacteria</taxon>
        <taxon>Rhodospirillales</taxon>
        <taxon>Magnetovibrionaceae</taxon>
        <taxon>Magnetovibrio</taxon>
    </lineage>
</organism>
<dbReference type="NCBIfam" id="TIGR00057">
    <property type="entry name" value="L-threonylcarbamoyladenylate synthase"/>
    <property type="match status" value="1"/>
</dbReference>
<keyword evidence="9 13" id="KW-0547">Nucleotide-binding</keyword>
<reference evidence="18" key="1">
    <citation type="submission" date="2016-07" db="EMBL/GenBank/DDBJ databases">
        <authorList>
            <person name="Florea S."/>
            <person name="Webb J.S."/>
            <person name="Jaromczyk J."/>
            <person name="Schardl C.L."/>
        </authorList>
    </citation>
    <scope>NUCLEOTIDE SEQUENCE [LARGE SCALE GENOMIC DNA]</scope>
    <source>
        <strain evidence="18">MV-1</strain>
    </source>
</reference>
<dbReference type="STRING" id="28181.BEN30_16925"/>
<feature type="domain" description="YrdC-like" evidence="16">
    <location>
        <begin position="17"/>
        <end position="206"/>
    </location>
</feature>
<feature type="binding site" evidence="14">
    <location>
        <position position="71"/>
    </location>
    <ligand>
        <name>L-threonine</name>
        <dbReference type="ChEBI" id="CHEBI:57926"/>
    </ligand>
</feature>
<dbReference type="GO" id="GO:0006450">
    <property type="term" value="P:regulation of translational fidelity"/>
    <property type="evidence" value="ECO:0007669"/>
    <property type="project" value="TreeGrafter"/>
</dbReference>
<comment type="function">
    <text evidence="13">Required for the formation of a threonylcarbamoyl group on adenosine at position 37 (t(6)A37) in tRNAs that read codons beginning with adenine.</text>
</comment>
<dbReference type="GO" id="GO:0000049">
    <property type="term" value="F:tRNA binding"/>
    <property type="evidence" value="ECO:0007669"/>
    <property type="project" value="TreeGrafter"/>
</dbReference>
<feature type="binding site" evidence="14">
    <location>
        <position position="62"/>
    </location>
    <ligand>
        <name>ATP</name>
        <dbReference type="ChEBI" id="CHEBI:30616"/>
    </ligand>
</feature>
<dbReference type="AlphaFoldDB" id="A0A1E5Q3N5"/>
<evidence type="ECO:0000256" key="10">
    <source>
        <dbReference type="ARBA" id="ARBA00022840"/>
    </source>
</evidence>
<dbReference type="InterPro" id="IPR005145">
    <property type="entry name" value="Sua5_C"/>
</dbReference>
<feature type="region of interest" description="Disordered" evidence="15">
    <location>
        <begin position="325"/>
        <end position="346"/>
    </location>
</feature>
<evidence type="ECO:0000256" key="9">
    <source>
        <dbReference type="ARBA" id="ARBA00022741"/>
    </source>
</evidence>
<evidence type="ECO:0000256" key="1">
    <source>
        <dbReference type="ARBA" id="ARBA00004496"/>
    </source>
</evidence>
<dbReference type="Gene3D" id="3.40.50.11030">
    <property type="entry name" value="Threonylcarbamoyl-AMP synthase, C-terminal domain"/>
    <property type="match status" value="1"/>
</dbReference>
<feature type="binding site" evidence="14">
    <location>
        <position position="39"/>
    </location>
    <ligand>
        <name>L-threonine</name>
        <dbReference type="ChEBI" id="CHEBI:57926"/>
    </ligand>
</feature>
<feature type="binding site" evidence="14">
    <location>
        <position position="188"/>
    </location>
    <ligand>
        <name>L-threonine</name>
        <dbReference type="ChEBI" id="CHEBI:57926"/>
    </ligand>
</feature>
<dbReference type="Proteomes" id="UP000095347">
    <property type="component" value="Unassembled WGS sequence"/>
</dbReference>
<keyword evidence="8 13" id="KW-0548">Nucleotidyltransferase</keyword>
<evidence type="ECO:0000256" key="8">
    <source>
        <dbReference type="ARBA" id="ARBA00022695"/>
    </source>
</evidence>
<proteinExistence type="inferred from homology"/>
<dbReference type="EC" id="2.7.7.87" evidence="3 13"/>
<evidence type="ECO:0000256" key="15">
    <source>
        <dbReference type="SAM" id="MobiDB-lite"/>
    </source>
</evidence>
<dbReference type="FunFam" id="3.90.870.10:FF:000009">
    <property type="entry name" value="Threonylcarbamoyl-AMP synthase, putative"/>
    <property type="match status" value="1"/>
</dbReference>
<feature type="binding site" evidence="14">
    <location>
        <position position="241"/>
    </location>
    <ligand>
        <name>ATP</name>
        <dbReference type="ChEBI" id="CHEBI:30616"/>
    </ligand>
</feature>
<dbReference type="InterPro" id="IPR017945">
    <property type="entry name" value="DHBP_synth_RibB-like_a/b_dom"/>
</dbReference>
<feature type="binding site" evidence="14">
    <location>
        <position position="66"/>
    </location>
    <ligand>
        <name>ATP</name>
        <dbReference type="ChEBI" id="CHEBI:30616"/>
    </ligand>
</feature>
<evidence type="ECO:0000256" key="14">
    <source>
        <dbReference type="PIRSR" id="PIRSR004930-1"/>
    </source>
</evidence>
<dbReference type="InterPro" id="IPR038385">
    <property type="entry name" value="Sua5/YwlC_C"/>
</dbReference>
<evidence type="ECO:0000313" key="17">
    <source>
        <dbReference type="EMBL" id="OEJ64250.1"/>
    </source>
</evidence>
<evidence type="ECO:0000256" key="11">
    <source>
        <dbReference type="ARBA" id="ARBA00029774"/>
    </source>
</evidence>
<dbReference type="InterPro" id="IPR010923">
    <property type="entry name" value="T(6)A37_SUA5"/>
</dbReference>
<keyword evidence="7 13" id="KW-0819">tRNA processing</keyword>
<dbReference type="PANTHER" id="PTHR17490:SF16">
    <property type="entry name" value="THREONYLCARBAMOYL-AMP SYNTHASE"/>
    <property type="match status" value="1"/>
</dbReference>
<keyword evidence="5 13" id="KW-0963">Cytoplasm</keyword>
<dbReference type="GO" id="GO:0005737">
    <property type="term" value="C:cytoplasm"/>
    <property type="evidence" value="ECO:0007669"/>
    <property type="project" value="UniProtKB-SubCell"/>
</dbReference>
<feature type="binding site" evidence="14">
    <location>
        <position position="146"/>
    </location>
    <ligand>
        <name>L-threonine</name>
        <dbReference type="ChEBI" id="CHEBI:57926"/>
    </ligand>
</feature>
<dbReference type="InterPro" id="IPR006070">
    <property type="entry name" value="Sua5-like_dom"/>
</dbReference>
<feature type="binding site" evidence="14">
    <location>
        <position position="156"/>
    </location>
    <ligand>
        <name>ATP</name>
        <dbReference type="ChEBI" id="CHEBI:30616"/>
    </ligand>
</feature>
<protein>
    <recommendedName>
        <fullName evidence="4 13">Threonylcarbamoyl-AMP synthase</fullName>
        <shortName evidence="13">TC-AMP synthase</shortName>
        <ecNumber evidence="3 13">2.7.7.87</ecNumber>
    </recommendedName>
    <alternativeName>
        <fullName evidence="11 13">L-threonylcarbamoyladenylate synthase</fullName>
    </alternativeName>
</protein>
<evidence type="ECO:0000256" key="2">
    <source>
        <dbReference type="ARBA" id="ARBA00007663"/>
    </source>
</evidence>
<evidence type="ECO:0000313" key="18">
    <source>
        <dbReference type="Proteomes" id="UP000095347"/>
    </source>
</evidence>
<feature type="binding site" evidence="14">
    <location>
        <position position="122"/>
    </location>
    <ligand>
        <name>L-threonine</name>
        <dbReference type="ChEBI" id="CHEBI:57926"/>
    </ligand>
</feature>
<dbReference type="Gene3D" id="3.90.870.10">
    <property type="entry name" value="DHBP synthase"/>
    <property type="match status" value="1"/>
</dbReference>
<evidence type="ECO:0000256" key="12">
    <source>
        <dbReference type="ARBA" id="ARBA00048366"/>
    </source>
</evidence>
<sequence length="350" mass="36503">MNTDTALPDFKVVEASPAAAQEAGEILRAGGLVAFPTETVYGLGADATNDKAVAAIFAIKERPTFNPLIVHVKDEIQAAKLAEFNDMAQKLAHAFWPGALTLVLKRKADGPLSLLATAGLDTVAVRVPSHPVALALLAEADVPVAAPSANKSGYVSPTLALHVLMQFKDRQGLNLIIDGSSCPVGVESTIIDVTGPVPVLLRPGGVAVEDIEAVVGPVQMPSAEPSSDGDIKAPGQLKSHYAPSIPLRINVEPKDRVKGESLITFGPDMPRRAAINLSKTGDLAEAAANLFIMLRALDMPGIRGIAVVPIPNTGLGRAINDRLNRASAPKDGETPGAPPKYHDPIGNIVI</sequence>
<dbReference type="InterPro" id="IPR050156">
    <property type="entry name" value="TC-AMP_synthase_SUA5"/>
</dbReference>
<comment type="caution">
    <text evidence="17">The sequence shown here is derived from an EMBL/GenBank/DDBJ whole genome shotgun (WGS) entry which is preliminary data.</text>
</comment>
<comment type="similarity">
    <text evidence="2 13">Belongs to the SUA5 family.</text>
</comment>
<feature type="binding site" evidence="14">
    <location>
        <position position="148"/>
    </location>
    <ligand>
        <name>ATP</name>
        <dbReference type="ChEBI" id="CHEBI:30616"/>
    </ligand>
</feature>
<dbReference type="PANTHER" id="PTHR17490">
    <property type="entry name" value="SUA5"/>
    <property type="match status" value="1"/>
</dbReference>